<dbReference type="PANTHER" id="PTHR30537">
    <property type="entry name" value="HTH-TYPE TRANSCRIPTIONAL REGULATOR"/>
    <property type="match status" value="1"/>
</dbReference>
<sequence>MRVDLIENGFDLAIRLGQLDDSNMIARQLGVRSQHLCASPGYLEQFGRPETLNDLADHNCLPGTLDYWRFEENKKIRHLKVSGSLRCNSGNALMDAALKGLGLAQLPNHYVAPVIQSGELVELLAEYQPPAEGIWALYPHNRHLSTKVSLLIEQINQTLQETDMTTTVRA</sequence>
<comment type="similarity">
    <text evidence="1">Belongs to the LysR transcriptional regulatory family.</text>
</comment>
<dbReference type="GO" id="GO:0043565">
    <property type="term" value="F:sequence-specific DNA binding"/>
    <property type="evidence" value="ECO:0007669"/>
    <property type="project" value="TreeGrafter"/>
</dbReference>
<dbReference type="AlphaFoldDB" id="A0A081N5Q7"/>
<dbReference type="RefSeq" id="WP_051790099.1">
    <property type="nucleotide sequence ID" value="NZ_JOKG01000003.1"/>
</dbReference>
<evidence type="ECO:0000256" key="1">
    <source>
        <dbReference type="ARBA" id="ARBA00009437"/>
    </source>
</evidence>
<dbReference type="GO" id="GO:0003700">
    <property type="term" value="F:DNA-binding transcription factor activity"/>
    <property type="evidence" value="ECO:0007669"/>
    <property type="project" value="TreeGrafter"/>
</dbReference>
<proteinExistence type="inferred from homology"/>
<comment type="caution">
    <text evidence="3">The sequence shown here is derived from an EMBL/GenBank/DDBJ whole genome shotgun (WGS) entry which is preliminary data.</text>
</comment>
<dbReference type="Proteomes" id="UP000028006">
    <property type="component" value="Unassembled WGS sequence"/>
</dbReference>
<accession>A0A081N5Q7</accession>
<dbReference type="Pfam" id="PF03466">
    <property type="entry name" value="LysR_substrate"/>
    <property type="match status" value="1"/>
</dbReference>
<evidence type="ECO:0000313" key="4">
    <source>
        <dbReference type="Proteomes" id="UP000028006"/>
    </source>
</evidence>
<organism evidence="3 4">
    <name type="scientific">Endozoicomonas montiporae</name>
    <dbReference type="NCBI Taxonomy" id="1027273"/>
    <lineage>
        <taxon>Bacteria</taxon>
        <taxon>Pseudomonadati</taxon>
        <taxon>Pseudomonadota</taxon>
        <taxon>Gammaproteobacteria</taxon>
        <taxon>Oceanospirillales</taxon>
        <taxon>Endozoicomonadaceae</taxon>
        <taxon>Endozoicomonas</taxon>
    </lineage>
</organism>
<reference evidence="3 4" key="1">
    <citation type="submission" date="2014-06" db="EMBL/GenBank/DDBJ databases">
        <title>Whole Genome Sequences of Three Symbiotic Endozoicomonas Bacteria.</title>
        <authorList>
            <person name="Neave M.J."/>
            <person name="Apprill A."/>
            <person name="Voolstra C.R."/>
        </authorList>
    </citation>
    <scope>NUCLEOTIDE SEQUENCE [LARGE SCALE GENOMIC DNA]</scope>
    <source>
        <strain evidence="3 4">LMG 24815</strain>
    </source>
</reference>
<gene>
    <name evidence="3" type="ORF">GZ77_15955</name>
</gene>
<feature type="domain" description="LysR substrate-binding" evidence="2">
    <location>
        <begin position="3"/>
        <end position="159"/>
    </location>
</feature>
<dbReference type="PANTHER" id="PTHR30537:SF10">
    <property type="entry name" value="TRANSCRIPTIONAL REGULATOR-RELATED"/>
    <property type="match status" value="1"/>
</dbReference>
<dbReference type="InterPro" id="IPR058163">
    <property type="entry name" value="LysR-type_TF_proteobact-type"/>
</dbReference>
<dbReference type="GO" id="GO:0006351">
    <property type="term" value="P:DNA-templated transcription"/>
    <property type="evidence" value="ECO:0007669"/>
    <property type="project" value="TreeGrafter"/>
</dbReference>
<evidence type="ECO:0000259" key="2">
    <source>
        <dbReference type="Pfam" id="PF03466"/>
    </source>
</evidence>
<dbReference type="SUPFAM" id="SSF53850">
    <property type="entry name" value="Periplasmic binding protein-like II"/>
    <property type="match status" value="1"/>
</dbReference>
<protein>
    <recommendedName>
        <fullName evidence="2">LysR substrate-binding domain-containing protein</fullName>
    </recommendedName>
</protein>
<name>A0A081N5Q7_9GAMM</name>
<dbReference type="Gene3D" id="3.40.190.290">
    <property type="match status" value="1"/>
</dbReference>
<dbReference type="InterPro" id="IPR005119">
    <property type="entry name" value="LysR_subst-bd"/>
</dbReference>
<evidence type="ECO:0000313" key="3">
    <source>
        <dbReference type="EMBL" id="KEQ13780.1"/>
    </source>
</evidence>
<dbReference type="EMBL" id="JOKG01000003">
    <property type="protein sequence ID" value="KEQ13780.1"/>
    <property type="molecule type" value="Genomic_DNA"/>
</dbReference>
<dbReference type="eggNOG" id="COG0583">
    <property type="taxonomic scope" value="Bacteria"/>
</dbReference>
<keyword evidence="4" id="KW-1185">Reference proteome</keyword>